<dbReference type="InterPro" id="IPR036864">
    <property type="entry name" value="Zn2-C6_fun-type_DNA-bd_sf"/>
</dbReference>
<proteinExistence type="predicted"/>
<evidence type="ECO:0000313" key="5">
    <source>
        <dbReference type="EMBL" id="GMK58645.1"/>
    </source>
</evidence>
<keyword evidence="1" id="KW-0479">Metal-binding</keyword>
<dbReference type="CDD" id="cd12148">
    <property type="entry name" value="fungal_TF_MHR"/>
    <property type="match status" value="1"/>
</dbReference>
<sequence>MPSMFDSMEDEPSAKRARVRQACQACRDAKLRCDLGDPGKPKDPPCQRCARSGRECRFVGSHLHHKPRKMTYRKQDAGPSREPLSAQLAPVPARQIYHARRPSFPSMPVSTSPEVDDHRAGSSEASRPTRSPYRSGINLEATIETPADALRVLVAAADEEAAQCTAVPTHRDGKIWNQWEPVRDGLLTTEEARTLLAFYATHLGPLHPVVPTSLFQTNQFAELLDEPILLTSICLAASRFCDLGPSYVSTEPLRSRVIQGRLVDWLLSRLGYLTMGDPTFRTIGTVEALLVLSEWPPRALLLKDPSRARASTASSACKLFDDLAWTLTGLALRIAQELSLHDEKAYSKESEDALAITRRKMNAWIYCLAADRHVSVRLGRVSLVQAKMSTNWWEAWGELVFVHTGSDILRDFSDNSWRTTQAVTELTHNLGLVQELMYATPSLTDDLIRTRQFEPLLHRLKPELDSIRQWLIPSRGHEPDESEGEGEAAQLHNILMRLEIDYIRLYANSISLRAAHHRLAPRLRGAAATHRRVFESSILRWAEAPFLLEAVESAINLMRAGIDLHRRGVLRFCPGRTFLRMAMSFGAVVQNEADMVNLQYDLIDALREAAVDEDHIALQLASLLSRLFPSRPAGRSEDGVEPVEQEDPLSMLNFDFGNVDMSLFGDIGVDAGNTIGYNPNGLVSFIEAMLDGSQVDAGMPSST</sequence>
<dbReference type="PROSITE" id="PS00463">
    <property type="entry name" value="ZN2_CY6_FUNGAL_1"/>
    <property type="match status" value="1"/>
</dbReference>
<dbReference type="GO" id="GO:0005634">
    <property type="term" value="C:nucleus"/>
    <property type="evidence" value="ECO:0007669"/>
    <property type="project" value="TreeGrafter"/>
</dbReference>
<feature type="domain" description="Zn(2)-C6 fungal-type" evidence="4">
    <location>
        <begin position="22"/>
        <end position="58"/>
    </location>
</feature>
<gene>
    <name evidence="5" type="ORF">CspeluHIS016_0600870</name>
</gene>
<evidence type="ECO:0000256" key="2">
    <source>
        <dbReference type="ARBA" id="ARBA00023242"/>
    </source>
</evidence>
<accession>A0AAD3TY74</accession>
<dbReference type="PANTHER" id="PTHR31644:SF2">
    <property type="entry name" value="TRANSCRIPTIONAL ACTIVATOR ARO80-RELATED"/>
    <property type="match status" value="1"/>
</dbReference>
<dbReference type="SUPFAM" id="SSF57701">
    <property type="entry name" value="Zn2/Cys6 DNA-binding domain"/>
    <property type="match status" value="1"/>
</dbReference>
<reference evidence="5" key="2">
    <citation type="submission" date="2023-06" db="EMBL/GenBank/DDBJ databases">
        <authorList>
            <person name="Kobayashi Y."/>
            <person name="Kayamori A."/>
            <person name="Aoki K."/>
            <person name="Shiwa Y."/>
            <person name="Fujita N."/>
            <person name="Sugita T."/>
            <person name="Iwasaki W."/>
            <person name="Tanaka N."/>
            <person name="Takashima M."/>
        </authorList>
    </citation>
    <scope>NUCLEOTIDE SEQUENCE</scope>
    <source>
        <strain evidence="5">HIS016</strain>
    </source>
</reference>
<dbReference type="InterPro" id="IPR001138">
    <property type="entry name" value="Zn2Cys6_DnaBD"/>
</dbReference>
<dbReference type="GO" id="GO:0003677">
    <property type="term" value="F:DNA binding"/>
    <property type="evidence" value="ECO:0007669"/>
    <property type="project" value="InterPro"/>
</dbReference>
<keyword evidence="2" id="KW-0539">Nucleus</keyword>
<name>A0AAD3TY74_9TREE</name>
<feature type="region of interest" description="Disordered" evidence="3">
    <location>
        <begin position="100"/>
        <end position="134"/>
    </location>
</feature>
<protein>
    <recommendedName>
        <fullName evidence="4">Zn(2)-C6 fungal-type domain-containing protein</fullName>
    </recommendedName>
</protein>
<dbReference type="InterPro" id="IPR052780">
    <property type="entry name" value="AAA_Catabolism_Regulators"/>
</dbReference>
<dbReference type="EMBL" id="BTCM01000006">
    <property type="protein sequence ID" value="GMK58645.1"/>
    <property type="molecule type" value="Genomic_DNA"/>
</dbReference>
<dbReference type="Proteomes" id="UP001222932">
    <property type="component" value="Unassembled WGS sequence"/>
</dbReference>
<dbReference type="SMART" id="SM00066">
    <property type="entry name" value="GAL4"/>
    <property type="match status" value="1"/>
</dbReference>
<dbReference type="PROSITE" id="PS50048">
    <property type="entry name" value="ZN2_CY6_FUNGAL_2"/>
    <property type="match status" value="1"/>
</dbReference>
<dbReference type="CDD" id="cd00067">
    <property type="entry name" value="GAL4"/>
    <property type="match status" value="1"/>
</dbReference>
<dbReference type="Gene3D" id="4.10.240.10">
    <property type="entry name" value="Zn(2)-C6 fungal-type DNA-binding domain"/>
    <property type="match status" value="1"/>
</dbReference>
<dbReference type="InterPro" id="IPR007219">
    <property type="entry name" value="XnlR_reg_dom"/>
</dbReference>
<dbReference type="GO" id="GO:0008270">
    <property type="term" value="F:zinc ion binding"/>
    <property type="evidence" value="ECO:0007669"/>
    <property type="project" value="InterPro"/>
</dbReference>
<comment type="caution">
    <text evidence="5">The sequence shown here is derived from an EMBL/GenBank/DDBJ whole genome shotgun (WGS) entry which is preliminary data.</text>
</comment>
<dbReference type="GO" id="GO:0000981">
    <property type="term" value="F:DNA-binding transcription factor activity, RNA polymerase II-specific"/>
    <property type="evidence" value="ECO:0007669"/>
    <property type="project" value="InterPro"/>
</dbReference>
<evidence type="ECO:0000256" key="3">
    <source>
        <dbReference type="SAM" id="MobiDB-lite"/>
    </source>
</evidence>
<dbReference type="AlphaFoldDB" id="A0AAD3TY74"/>
<evidence type="ECO:0000313" key="6">
    <source>
        <dbReference type="Proteomes" id="UP001222932"/>
    </source>
</evidence>
<dbReference type="Pfam" id="PF00172">
    <property type="entry name" value="Zn_clus"/>
    <property type="match status" value="1"/>
</dbReference>
<evidence type="ECO:0000259" key="4">
    <source>
        <dbReference type="PROSITE" id="PS50048"/>
    </source>
</evidence>
<evidence type="ECO:0000256" key="1">
    <source>
        <dbReference type="ARBA" id="ARBA00022723"/>
    </source>
</evidence>
<dbReference type="PANTHER" id="PTHR31644">
    <property type="entry name" value="TRANSCRIPTIONAL ACTIVATOR ARO80-RELATED"/>
    <property type="match status" value="1"/>
</dbReference>
<dbReference type="GO" id="GO:0006351">
    <property type="term" value="P:DNA-templated transcription"/>
    <property type="evidence" value="ECO:0007669"/>
    <property type="project" value="InterPro"/>
</dbReference>
<dbReference type="SMART" id="SM00906">
    <property type="entry name" value="Fungal_trans"/>
    <property type="match status" value="1"/>
</dbReference>
<reference evidence="5" key="1">
    <citation type="journal article" date="2023" name="BMC Genomics">
        <title>Chromosome-level genome assemblies of Cutaneotrichosporon spp. (Trichosporonales, Basidiomycota) reveal imbalanced evolution between nucleotide sequences and chromosome synteny.</title>
        <authorList>
            <person name="Kobayashi Y."/>
            <person name="Kayamori A."/>
            <person name="Aoki K."/>
            <person name="Shiwa Y."/>
            <person name="Matsutani M."/>
            <person name="Fujita N."/>
            <person name="Sugita T."/>
            <person name="Iwasaki W."/>
            <person name="Tanaka N."/>
            <person name="Takashima M."/>
        </authorList>
    </citation>
    <scope>NUCLEOTIDE SEQUENCE</scope>
    <source>
        <strain evidence="5">HIS016</strain>
    </source>
</reference>
<keyword evidence="6" id="KW-1185">Reference proteome</keyword>
<organism evidence="5 6">
    <name type="scientific">Cutaneotrichosporon spelunceum</name>
    <dbReference type="NCBI Taxonomy" id="1672016"/>
    <lineage>
        <taxon>Eukaryota</taxon>
        <taxon>Fungi</taxon>
        <taxon>Dikarya</taxon>
        <taxon>Basidiomycota</taxon>
        <taxon>Agaricomycotina</taxon>
        <taxon>Tremellomycetes</taxon>
        <taxon>Trichosporonales</taxon>
        <taxon>Trichosporonaceae</taxon>
        <taxon>Cutaneotrichosporon</taxon>
    </lineage>
</organism>